<accession>A0ABR2V556</accession>
<evidence type="ECO:0000313" key="6">
    <source>
        <dbReference type="EMBL" id="KAK9421866.1"/>
    </source>
</evidence>
<keyword evidence="4" id="KW-0378">Hydrolase</keyword>
<evidence type="ECO:0000256" key="4">
    <source>
        <dbReference type="ARBA" id="ARBA00022801"/>
    </source>
</evidence>
<dbReference type="GO" id="GO:0004180">
    <property type="term" value="F:carboxypeptidase activity"/>
    <property type="evidence" value="ECO:0007669"/>
    <property type="project" value="UniProtKB-KW"/>
</dbReference>
<keyword evidence="2" id="KW-0645">Protease</keyword>
<dbReference type="Proteomes" id="UP001408356">
    <property type="component" value="Unassembled WGS sequence"/>
</dbReference>
<comment type="similarity">
    <text evidence="1">Belongs to the peptidase S28 family.</text>
</comment>
<dbReference type="PANTHER" id="PTHR11010:SF38">
    <property type="entry name" value="LYSOSOMAL PRO-X CARBOXYPEPTIDASE"/>
    <property type="match status" value="1"/>
</dbReference>
<dbReference type="SUPFAM" id="SSF53474">
    <property type="entry name" value="alpha/beta-Hydrolases"/>
    <property type="match status" value="1"/>
</dbReference>
<evidence type="ECO:0000256" key="2">
    <source>
        <dbReference type="ARBA" id="ARBA00022670"/>
    </source>
</evidence>
<evidence type="ECO:0000256" key="3">
    <source>
        <dbReference type="ARBA" id="ARBA00022729"/>
    </source>
</evidence>
<dbReference type="InterPro" id="IPR029058">
    <property type="entry name" value="AB_hydrolase_fold"/>
</dbReference>
<evidence type="ECO:0000313" key="7">
    <source>
        <dbReference type="Proteomes" id="UP001408356"/>
    </source>
</evidence>
<dbReference type="Gene3D" id="3.40.50.1820">
    <property type="entry name" value="alpha/beta hydrolase"/>
    <property type="match status" value="1"/>
</dbReference>
<dbReference type="InterPro" id="IPR008758">
    <property type="entry name" value="Peptidase_S28"/>
</dbReference>
<sequence>MKYLTLDNVMADAFNFINMIQTTTTGAVDSKTIVASGPYGGFLATAFRQIPPDTFFGSIAATAPVTGFVNSTNPDTFYWWDYISKIYREEPSFAAEKISKGFAEILQRASSNYVPLKSSNFAKGTIFALQINASDYFDAYCQQTYNSTSMSQTQIWNRYLLSPDDLRNSSRIVFSLAQYDPTTALASSYVPQSADVCASKYLYVSGMGHREDLFYPDPTDKYTVSKARDIELRPLHVGFYTMHLHDFKNPKPLSRH</sequence>
<keyword evidence="3" id="KW-0732">Signal</keyword>
<evidence type="ECO:0000256" key="1">
    <source>
        <dbReference type="ARBA" id="ARBA00011079"/>
    </source>
</evidence>
<organism evidence="6 7">
    <name type="scientific">Seiridium unicorne</name>
    <dbReference type="NCBI Taxonomy" id="138068"/>
    <lineage>
        <taxon>Eukaryota</taxon>
        <taxon>Fungi</taxon>
        <taxon>Dikarya</taxon>
        <taxon>Ascomycota</taxon>
        <taxon>Pezizomycotina</taxon>
        <taxon>Sordariomycetes</taxon>
        <taxon>Xylariomycetidae</taxon>
        <taxon>Amphisphaeriales</taxon>
        <taxon>Sporocadaceae</taxon>
        <taxon>Seiridium</taxon>
    </lineage>
</organism>
<keyword evidence="5" id="KW-0325">Glycoprotein</keyword>
<keyword evidence="6" id="KW-0121">Carboxypeptidase</keyword>
<dbReference type="PANTHER" id="PTHR11010">
    <property type="entry name" value="PROTEASE S28 PRO-X CARBOXYPEPTIDASE-RELATED"/>
    <property type="match status" value="1"/>
</dbReference>
<gene>
    <name evidence="6" type="ORF">SUNI508_05467</name>
</gene>
<proteinExistence type="inferred from homology"/>
<keyword evidence="7" id="KW-1185">Reference proteome</keyword>
<comment type="caution">
    <text evidence="6">The sequence shown here is derived from an EMBL/GenBank/DDBJ whole genome shotgun (WGS) entry which is preliminary data.</text>
</comment>
<name>A0ABR2V556_9PEZI</name>
<reference evidence="6 7" key="1">
    <citation type="journal article" date="2024" name="J. Plant Pathol.">
        <title>Sequence and assembly of the genome of Seiridium unicorne, isolate CBS 538.82, causal agent of cypress canker disease.</title>
        <authorList>
            <person name="Scali E."/>
            <person name="Rocca G.D."/>
            <person name="Danti R."/>
            <person name="Garbelotto M."/>
            <person name="Barberini S."/>
            <person name="Baroncelli R."/>
            <person name="Emiliani G."/>
        </authorList>
    </citation>
    <scope>NUCLEOTIDE SEQUENCE [LARGE SCALE GENOMIC DNA]</scope>
    <source>
        <strain evidence="6 7">BM-138-508</strain>
    </source>
</reference>
<dbReference type="Pfam" id="PF05577">
    <property type="entry name" value="Peptidase_S28"/>
    <property type="match status" value="1"/>
</dbReference>
<evidence type="ECO:0000256" key="5">
    <source>
        <dbReference type="ARBA" id="ARBA00023180"/>
    </source>
</evidence>
<dbReference type="EMBL" id="JARVKF010000157">
    <property type="protein sequence ID" value="KAK9421866.1"/>
    <property type="molecule type" value="Genomic_DNA"/>
</dbReference>
<protein>
    <submittedName>
        <fullName evidence="6">Serine carboxypeptidase S28-domain-containing protein</fullName>
    </submittedName>
</protein>